<organism evidence="2 3">
    <name type="scientific">Bacillus pseudomycoides</name>
    <dbReference type="NCBI Taxonomy" id="64104"/>
    <lineage>
        <taxon>Bacteria</taxon>
        <taxon>Bacillati</taxon>
        <taxon>Bacillota</taxon>
        <taxon>Bacilli</taxon>
        <taxon>Bacillales</taxon>
        <taxon>Bacillaceae</taxon>
        <taxon>Bacillus</taxon>
        <taxon>Bacillus cereus group</taxon>
    </lineage>
</organism>
<proteinExistence type="predicted"/>
<keyword evidence="1" id="KW-1133">Transmembrane helix</keyword>
<comment type="caution">
    <text evidence="2">The sequence shown here is derived from an EMBL/GenBank/DDBJ whole genome shotgun (WGS) entry which is preliminary data.</text>
</comment>
<keyword evidence="1" id="KW-0812">Transmembrane</keyword>
<evidence type="ECO:0000256" key="1">
    <source>
        <dbReference type="SAM" id="Phobius"/>
    </source>
</evidence>
<evidence type="ECO:0000313" key="2">
    <source>
        <dbReference type="EMBL" id="PED82822.1"/>
    </source>
</evidence>
<reference evidence="2 3" key="1">
    <citation type="submission" date="2017-09" db="EMBL/GenBank/DDBJ databases">
        <title>Large-scale bioinformatics analysis of Bacillus genomes uncovers conserved roles of natural products in bacterial physiology.</title>
        <authorList>
            <consortium name="Agbiome Team Llc"/>
            <person name="Bleich R.M."/>
            <person name="Grubbs K.J."/>
            <person name="Santa Maria K.C."/>
            <person name="Allen S.E."/>
            <person name="Farag S."/>
            <person name="Shank E.A."/>
            <person name="Bowers A."/>
        </authorList>
    </citation>
    <scope>NUCLEOTIDE SEQUENCE [LARGE SCALE GENOMIC DNA]</scope>
    <source>
        <strain evidence="2 3">AFS092012</strain>
    </source>
</reference>
<accession>A0AA91VD03</accession>
<dbReference type="Proteomes" id="UP000221020">
    <property type="component" value="Unassembled WGS sequence"/>
</dbReference>
<dbReference type="EMBL" id="NVOR01000026">
    <property type="protein sequence ID" value="PED82822.1"/>
    <property type="molecule type" value="Genomic_DNA"/>
</dbReference>
<sequence length="92" mass="10558">MTKVKKRFKGTALNLGEAMIKDKVKERIAVIAKAKNKLKFESFSIKYAEPTRPIKVLASVIPNRKKMYLKDTFFILLVACIFTPPLLIMTNR</sequence>
<name>A0AA91VD03_9BACI</name>
<keyword evidence="1" id="KW-0472">Membrane</keyword>
<feature type="transmembrane region" description="Helical" evidence="1">
    <location>
        <begin position="73"/>
        <end position="90"/>
    </location>
</feature>
<dbReference type="RefSeq" id="WP_097894850.1">
    <property type="nucleotide sequence ID" value="NZ_NVOR01000026.1"/>
</dbReference>
<protein>
    <submittedName>
        <fullName evidence="2">Uncharacterized protein</fullName>
    </submittedName>
</protein>
<gene>
    <name evidence="2" type="ORF">CON65_09815</name>
</gene>
<dbReference type="AlphaFoldDB" id="A0AA91VD03"/>
<evidence type="ECO:0000313" key="3">
    <source>
        <dbReference type="Proteomes" id="UP000221020"/>
    </source>
</evidence>